<keyword evidence="2" id="KW-1185">Reference proteome</keyword>
<name>A0ABV3ATN1_9ACTN</name>
<evidence type="ECO:0000313" key="1">
    <source>
        <dbReference type="EMBL" id="MEU6800531.1"/>
    </source>
</evidence>
<organism evidence="1 2">
    <name type="scientific">Streptomyces neyagawaensis</name>
    <dbReference type="NCBI Taxonomy" id="42238"/>
    <lineage>
        <taxon>Bacteria</taxon>
        <taxon>Bacillati</taxon>
        <taxon>Actinomycetota</taxon>
        <taxon>Actinomycetes</taxon>
        <taxon>Kitasatosporales</taxon>
        <taxon>Streptomycetaceae</taxon>
        <taxon>Streptomyces</taxon>
    </lineage>
</organism>
<accession>A0ABV3ATN1</accession>
<evidence type="ECO:0000313" key="2">
    <source>
        <dbReference type="Proteomes" id="UP001551189"/>
    </source>
</evidence>
<reference evidence="1 2" key="1">
    <citation type="submission" date="2024-06" db="EMBL/GenBank/DDBJ databases">
        <title>The Natural Products Discovery Center: Release of the First 8490 Sequenced Strains for Exploring Actinobacteria Biosynthetic Diversity.</title>
        <authorList>
            <person name="Kalkreuter E."/>
            <person name="Kautsar S.A."/>
            <person name="Yang D."/>
            <person name="Bader C.D."/>
            <person name="Teijaro C.N."/>
            <person name="Fluegel L."/>
            <person name="Davis C.M."/>
            <person name="Simpson J.R."/>
            <person name="Lauterbach L."/>
            <person name="Steele A.D."/>
            <person name="Gui C."/>
            <person name="Meng S."/>
            <person name="Li G."/>
            <person name="Viehrig K."/>
            <person name="Ye F."/>
            <person name="Su P."/>
            <person name="Kiefer A.F."/>
            <person name="Nichols A."/>
            <person name="Cepeda A.J."/>
            <person name="Yan W."/>
            <person name="Fan B."/>
            <person name="Jiang Y."/>
            <person name="Adhikari A."/>
            <person name="Zheng C.-J."/>
            <person name="Schuster L."/>
            <person name="Cowan T.M."/>
            <person name="Smanski M.J."/>
            <person name="Chevrette M.G."/>
            <person name="De Carvalho L.P.S."/>
            <person name="Shen B."/>
        </authorList>
    </citation>
    <scope>NUCLEOTIDE SEQUENCE [LARGE SCALE GENOMIC DNA]</scope>
    <source>
        <strain evidence="1 2">NPDC046851</strain>
    </source>
</reference>
<dbReference type="RefSeq" id="WP_359691343.1">
    <property type="nucleotide sequence ID" value="NZ_JBEYXT010000015.1"/>
</dbReference>
<comment type="caution">
    <text evidence="1">The sequence shown here is derived from an EMBL/GenBank/DDBJ whole genome shotgun (WGS) entry which is preliminary data.</text>
</comment>
<dbReference type="EMBL" id="JBEYXT010000015">
    <property type="protein sequence ID" value="MEU6800531.1"/>
    <property type="molecule type" value="Genomic_DNA"/>
</dbReference>
<sequence>MEQRVRVHKVRLGGEEIRVVQPWPGSASAPARLALRDDHHWLSMYVDRPGAEQLVALWSLAARSARSLIHLPIRTSRPPDGITGDGLTGDGGPGDGGPVALDLVLAHHSLRFPTSSWKEVRARLGRGRPHTTATPDDDFPDETAIDHRRRFWPTYRDHLAFDLAAHTLFVIGSATAFREHGTALRDLVTRAPSHSHRHPPPAHYCVELSSGPWPGTRARRGVPGRLHIQYAGDWRV</sequence>
<protein>
    <submittedName>
        <fullName evidence="1">Uncharacterized protein</fullName>
    </submittedName>
</protein>
<gene>
    <name evidence="1" type="ORF">ABZ931_05875</name>
</gene>
<proteinExistence type="predicted"/>
<dbReference type="Proteomes" id="UP001551189">
    <property type="component" value="Unassembled WGS sequence"/>
</dbReference>